<organism evidence="2 3">
    <name type="scientific">Saliterribacillus persicus</name>
    <dbReference type="NCBI Taxonomy" id="930114"/>
    <lineage>
        <taxon>Bacteria</taxon>
        <taxon>Bacillati</taxon>
        <taxon>Bacillota</taxon>
        <taxon>Bacilli</taxon>
        <taxon>Bacillales</taxon>
        <taxon>Bacillaceae</taxon>
        <taxon>Saliterribacillus</taxon>
    </lineage>
</organism>
<dbReference type="Proteomes" id="UP000252585">
    <property type="component" value="Unassembled WGS sequence"/>
</dbReference>
<evidence type="ECO:0000313" key="2">
    <source>
        <dbReference type="EMBL" id="RCW71889.1"/>
    </source>
</evidence>
<feature type="transmembrane region" description="Helical" evidence="1">
    <location>
        <begin position="52"/>
        <end position="69"/>
    </location>
</feature>
<name>A0A368XWP0_9BACI</name>
<keyword evidence="1" id="KW-0472">Membrane</keyword>
<proteinExistence type="predicted"/>
<accession>A0A368XWP0</accession>
<dbReference type="EMBL" id="QPJJ01000005">
    <property type="protein sequence ID" value="RCW71889.1"/>
    <property type="molecule type" value="Genomic_DNA"/>
</dbReference>
<reference evidence="2 3" key="1">
    <citation type="submission" date="2018-07" db="EMBL/GenBank/DDBJ databases">
        <title>Genomic Encyclopedia of Type Strains, Phase IV (KMG-IV): sequencing the most valuable type-strain genomes for metagenomic binning, comparative biology and taxonomic classification.</title>
        <authorList>
            <person name="Goeker M."/>
        </authorList>
    </citation>
    <scope>NUCLEOTIDE SEQUENCE [LARGE SCALE GENOMIC DNA]</scope>
    <source>
        <strain evidence="2 3">DSM 27696</strain>
    </source>
</reference>
<evidence type="ECO:0000313" key="3">
    <source>
        <dbReference type="Proteomes" id="UP000252585"/>
    </source>
</evidence>
<evidence type="ECO:0000256" key="1">
    <source>
        <dbReference type="SAM" id="Phobius"/>
    </source>
</evidence>
<feature type="transmembrane region" description="Helical" evidence="1">
    <location>
        <begin position="18"/>
        <end position="40"/>
    </location>
</feature>
<sequence length="70" mass="7985">MDLIQEAMKLPVDNFLGMLIYAVIYMLITGIVVSLALRFIPNRLPYTVKSMIVGIAVFISLIVWWNTIIK</sequence>
<comment type="caution">
    <text evidence="2">The sequence shown here is derived from an EMBL/GenBank/DDBJ whole genome shotgun (WGS) entry which is preliminary data.</text>
</comment>
<gene>
    <name evidence="2" type="ORF">DFR57_10572</name>
</gene>
<keyword evidence="3" id="KW-1185">Reference proteome</keyword>
<protein>
    <submittedName>
        <fullName evidence="2">Uncharacterized protein</fullName>
    </submittedName>
</protein>
<keyword evidence="1" id="KW-1133">Transmembrane helix</keyword>
<keyword evidence="1" id="KW-0812">Transmembrane</keyword>
<dbReference type="AlphaFoldDB" id="A0A368XWP0"/>
<dbReference type="OrthoDB" id="2974610at2"/>